<dbReference type="InterPro" id="IPR003423">
    <property type="entry name" value="OMP_efflux"/>
</dbReference>
<evidence type="ECO:0000256" key="8">
    <source>
        <dbReference type="SAM" id="MobiDB-lite"/>
    </source>
</evidence>
<dbReference type="GO" id="GO:1990281">
    <property type="term" value="C:efflux pump complex"/>
    <property type="evidence" value="ECO:0007669"/>
    <property type="project" value="TreeGrafter"/>
</dbReference>
<dbReference type="GO" id="GO:0015288">
    <property type="term" value="F:porin activity"/>
    <property type="evidence" value="ECO:0007669"/>
    <property type="project" value="TreeGrafter"/>
</dbReference>
<feature type="region of interest" description="Disordered" evidence="8">
    <location>
        <begin position="1"/>
        <end position="21"/>
    </location>
</feature>
<reference evidence="9" key="1">
    <citation type="journal article" date="2004" name="Appl. Environ. Microbiol.">
        <title>Long-chain N-acyltyrosine synthases from environmental DNA.</title>
        <authorList>
            <person name="Brady S.F."/>
            <person name="Chao C.J."/>
            <person name="Clardy J."/>
        </authorList>
    </citation>
    <scope>NUCLEOTIDE SEQUENCE</scope>
</reference>
<dbReference type="PANTHER" id="PTHR30026">
    <property type="entry name" value="OUTER MEMBRANE PROTEIN TOLC"/>
    <property type="match status" value="1"/>
</dbReference>
<dbReference type="EMBL" id="JF429404">
    <property type="protein sequence ID" value="AEQ20299.1"/>
    <property type="molecule type" value="Genomic_DNA"/>
</dbReference>
<dbReference type="SUPFAM" id="SSF56954">
    <property type="entry name" value="Outer membrane efflux proteins (OEP)"/>
    <property type="match status" value="1"/>
</dbReference>
<keyword evidence="7" id="KW-0998">Cell outer membrane</keyword>
<protein>
    <submittedName>
        <fullName evidence="9">Outer membrane efflux protein</fullName>
    </submittedName>
</protein>
<accession>G4WV47</accession>
<comment type="subcellular location">
    <subcellularLocation>
        <location evidence="1">Cell outer membrane</location>
    </subcellularLocation>
</comment>
<evidence type="ECO:0000256" key="4">
    <source>
        <dbReference type="ARBA" id="ARBA00022452"/>
    </source>
</evidence>
<evidence type="ECO:0000256" key="3">
    <source>
        <dbReference type="ARBA" id="ARBA00022448"/>
    </source>
</evidence>
<evidence type="ECO:0000256" key="6">
    <source>
        <dbReference type="ARBA" id="ARBA00023136"/>
    </source>
</evidence>
<proteinExistence type="inferred from homology"/>
<evidence type="ECO:0000256" key="2">
    <source>
        <dbReference type="ARBA" id="ARBA00007613"/>
    </source>
</evidence>
<dbReference type="InterPro" id="IPR051906">
    <property type="entry name" value="TolC-like"/>
</dbReference>
<dbReference type="PANTHER" id="PTHR30026:SF20">
    <property type="entry name" value="OUTER MEMBRANE PROTEIN TOLC"/>
    <property type="match status" value="1"/>
</dbReference>
<name>G4WV47_9BACT</name>
<evidence type="ECO:0000256" key="1">
    <source>
        <dbReference type="ARBA" id="ARBA00004442"/>
    </source>
</evidence>
<keyword evidence="6" id="KW-0472">Membrane</keyword>
<sequence length="479" mass="50882">MQQLPVSGRTPNGSVSTSQMPVGSVGAGSVNTVTPSIQIEGAYLGSVANGSANQRPISLTLQDAIKRGIQYNLGAIGAGEAARQTRAQRLAAAAQMLPDIFGDVRESVQKINLAAEGFRITAPIPGFQFPTVIGPFNNFDARASVSESLSFTSLRNWQSSRELARSADLSLQDSRELVTLAVAGTYLQITASAARIQTAKTQLDTAQVVYQQAVDRNKSGLSARIDVNRSLVEFQSQQQRLTSLTNEYEKQKLALARLIGLPLAQALTLADTVPYRELPQPNVDDLVQTAFANRADVLAAAAQQKAAELSKAAASAEYLPALELNGDYGVLGVTPTNQAHGTYTAAGGVRVPIFRSGRIRADIEQADAALAQRKAEYQDSKGRAEQDVRVAALDLVAASQLVKVAESNRALASDTLEQARDRFRSGVADTIELVQAQESVATAEQDYISAVFASNLAQVSLARATGQTEKGIATLLQGK</sequence>
<dbReference type="Gene3D" id="1.20.1600.10">
    <property type="entry name" value="Outer membrane efflux proteins (OEP)"/>
    <property type="match status" value="1"/>
</dbReference>
<dbReference type="AlphaFoldDB" id="G4WV47"/>
<dbReference type="GO" id="GO:0015562">
    <property type="term" value="F:efflux transmembrane transporter activity"/>
    <property type="evidence" value="ECO:0007669"/>
    <property type="project" value="InterPro"/>
</dbReference>
<evidence type="ECO:0000313" key="9">
    <source>
        <dbReference type="EMBL" id="AEQ20299.1"/>
    </source>
</evidence>
<organism evidence="9">
    <name type="scientific">uncultured bacterium CSLG7</name>
    <dbReference type="NCBI Taxonomy" id="1091577"/>
    <lineage>
        <taxon>Bacteria</taxon>
        <taxon>environmental samples</taxon>
    </lineage>
</organism>
<comment type="similarity">
    <text evidence="2">Belongs to the outer membrane factor (OMF) (TC 1.B.17) family.</text>
</comment>
<keyword evidence="3" id="KW-0813">Transport</keyword>
<reference evidence="9" key="2">
    <citation type="journal article" date="2011" name="J. Bacteriol.">
        <title>Long-chain N-acyl amino acid synthases are linked to the putative PEP-CTERM/exosortase protein-sorting system in Gram-negative bacteria.</title>
        <authorList>
            <person name="Craig J.W."/>
            <person name="Cherry M.A."/>
            <person name="Brady S.F."/>
        </authorList>
    </citation>
    <scope>NUCLEOTIDE SEQUENCE</scope>
</reference>
<evidence type="ECO:0000256" key="7">
    <source>
        <dbReference type="ARBA" id="ARBA00023237"/>
    </source>
</evidence>
<evidence type="ECO:0000256" key="5">
    <source>
        <dbReference type="ARBA" id="ARBA00022692"/>
    </source>
</evidence>
<keyword evidence="5" id="KW-0812">Transmembrane</keyword>
<keyword evidence="4" id="KW-1134">Transmembrane beta strand</keyword>
<dbReference type="GO" id="GO:0009279">
    <property type="term" value="C:cell outer membrane"/>
    <property type="evidence" value="ECO:0007669"/>
    <property type="project" value="UniProtKB-SubCell"/>
</dbReference>
<dbReference type="Pfam" id="PF02321">
    <property type="entry name" value="OEP"/>
    <property type="match status" value="1"/>
</dbReference>